<name>A0ABD2C607_VESSQ</name>
<dbReference type="AlphaFoldDB" id="A0ABD2C607"/>
<protein>
    <submittedName>
        <fullName evidence="1">Uncharacterized protein</fullName>
    </submittedName>
</protein>
<organism evidence="1 2">
    <name type="scientific">Vespula squamosa</name>
    <name type="common">Southern yellow jacket</name>
    <name type="synonym">Wasp</name>
    <dbReference type="NCBI Taxonomy" id="30214"/>
    <lineage>
        <taxon>Eukaryota</taxon>
        <taxon>Metazoa</taxon>
        <taxon>Ecdysozoa</taxon>
        <taxon>Arthropoda</taxon>
        <taxon>Hexapoda</taxon>
        <taxon>Insecta</taxon>
        <taxon>Pterygota</taxon>
        <taxon>Neoptera</taxon>
        <taxon>Endopterygota</taxon>
        <taxon>Hymenoptera</taxon>
        <taxon>Apocrita</taxon>
        <taxon>Aculeata</taxon>
        <taxon>Vespoidea</taxon>
        <taxon>Vespidae</taxon>
        <taxon>Vespinae</taxon>
        <taxon>Vespula</taxon>
    </lineage>
</organism>
<reference evidence="1 2" key="1">
    <citation type="journal article" date="2024" name="Ann. Entomol. Soc. Am.">
        <title>Genomic analyses of the southern and eastern yellowjacket wasps (Hymenoptera: Vespidae) reveal evolutionary signatures of social life.</title>
        <authorList>
            <person name="Catto M.A."/>
            <person name="Caine P.B."/>
            <person name="Orr S.E."/>
            <person name="Hunt B.G."/>
            <person name="Goodisman M.A.D."/>
        </authorList>
    </citation>
    <scope>NUCLEOTIDE SEQUENCE [LARGE SCALE GENOMIC DNA]</scope>
    <source>
        <strain evidence="1">233</strain>
        <tissue evidence="1">Head and thorax</tissue>
    </source>
</reference>
<dbReference type="Proteomes" id="UP001607302">
    <property type="component" value="Unassembled WGS sequence"/>
</dbReference>
<accession>A0ABD2C607</accession>
<comment type="caution">
    <text evidence="1">The sequence shown here is derived from an EMBL/GenBank/DDBJ whole genome shotgun (WGS) entry which is preliminary data.</text>
</comment>
<evidence type="ECO:0000313" key="2">
    <source>
        <dbReference type="Proteomes" id="UP001607302"/>
    </source>
</evidence>
<dbReference type="EMBL" id="JAUDFV010000020">
    <property type="protein sequence ID" value="KAL2740434.1"/>
    <property type="molecule type" value="Genomic_DNA"/>
</dbReference>
<proteinExistence type="predicted"/>
<sequence length="29" mass="3260">MGEALSLLSFTSSTDPRYISTILGYYYIP</sequence>
<keyword evidence="2" id="KW-1185">Reference proteome</keyword>
<gene>
    <name evidence="1" type="ORF">V1478_000575</name>
</gene>
<evidence type="ECO:0000313" key="1">
    <source>
        <dbReference type="EMBL" id="KAL2740434.1"/>
    </source>
</evidence>